<dbReference type="EMBL" id="JALBCA010000112">
    <property type="protein sequence ID" value="KAI2382706.1"/>
    <property type="molecule type" value="Genomic_DNA"/>
</dbReference>
<reference evidence="1" key="1">
    <citation type="journal article" date="2022" name="bioRxiv">
        <title>Population genetic analysis of Ophidiomyces ophidiicola, the causative agent of snake fungal disease, indicates recent introductions to the USA.</title>
        <authorList>
            <person name="Ladner J.T."/>
            <person name="Palmer J.M."/>
            <person name="Ettinger C.L."/>
            <person name="Stajich J.E."/>
            <person name="Farrell T.M."/>
            <person name="Glorioso B.M."/>
            <person name="Lawson B."/>
            <person name="Price S.J."/>
            <person name="Stengle A.G."/>
            <person name="Grear D.A."/>
            <person name="Lorch J.M."/>
        </authorList>
    </citation>
    <scope>NUCLEOTIDE SEQUENCE</scope>
    <source>
        <strain evidence="1">NWHC 24266-5</strain>
    </source>
</reference>
<evidence type="ECO:0000313" key="1">
    <source>
        <dbReference type="EMBL" id="KAI2382706.1"/>
    </source>
</evidence>
<proteinExistence type="predicted"/>
<comment type="caution">
    <text evidence="1">The sequence shown here is derived from an EMBL/GenBank/DDBJ whole genome shotgun (WGS) entry which is preliminary data.</text>
</comment>
<name>A0ACB8USS7_9EURO</name>
<accession>A0ACB8USS7</accession>
<organism evidence="1">
    <name type="scientific">Ophidiomyces ophidiicola</name>
    <dbReference type="NCBI Taxonomy" id="1387563"/>
    <lineage>
        <taxon>Eukaryota</taxon>
        <taxon>Fungi</taxon>
        <taxon>Dikarya</taxon>
        <taxon>Ascomycota</taxon>
        <taxon>Pezizomycotina</taxon>
        <taxon>Eurotiomycetes</taxon>
        <taxon>Eurotiomycetidae</taxon>
        <taxon>Onygenales</taxon>
        <taxon>Onygenaceae</taxon>
        <taxon>Ophidiomyces</taxon>
    </lineage>
</organism>
<sequence length="4966" mass="558909">MVYDDGESGEDTLSQFKLSSVAENKNPKRKFLSSVIEDVQPVRTQQTIFAYFSRSRASFCCKNMEDQPALFETLSDPRLLHHLPDELVEILCRSAEPLNELSRLSLNPSYTAKLFSIFEPICVDIAARWLSINLLSSPFEVIAAFSRILPLAQYLQPFVRLLLQRLNGKVPLFSESPDIDFEDTSDETLLLLLLSFFRLLSFDREIFSIFVSPARLGALFSHSNSILRYLSIRCFCLYMHAADASMQSMLQQYCGEDLLLGPWEDQMIDYRLLSLWEEKRWNDFQTDLLNVRSSRDSSIFDTCIQRLPVSPLTAVIGGIIIPKVEQRRKTNLRTLVQTPTVLENLRRVGLGLLSSEPLLLIGLAGAGKTSLISHAADAMGQSASMITLHLNEQTDLKSLLGVYSTSTRTGGFIWQPGSLAKAANEGRWVLIEDLDRAPSEVLSVILPLIKNRELIIPNRKERIQCAEGFRIIATMRSTINSKGLEVTSGETLLGNRLWRRIQVMSLPSAEVRQIIQEEFPLLSMAGYVDMFLNLYDRIIEVVRVSTMAHSIQGRFIGLRDLIKFCWRIERRLEKLGISTSGGAIPERTDDEILMDAVDCFAAFVPNKAFRLKLIGEIAAELRVPPQRMNFCLFERVPEYSEAQDGLLIGREVCPTLKVLNTQTSRLSVGKSLAFASTKASLRTMEQCAAAFQMSEPLLLVGETGIGKTAIIQRLASLLNQRLTVVNLSQQSETTDLIGGYKPVNLRSIAIPLVDRFHSLFDATFSVKKNQKFLSSVLKSATTGNWSRLLNVLNEAVKMSSRLFHEPETGPYGEERSSEQQPAKRRKVDISKYGNLKQRWQSFTQDLQDFEIHISRGDTKMSFAFVQGKVVKALRDGEWVLLDEINLASPETLESISGLLSHGRDGLPSILLSEAGEVEAVQGHPDFRIFAAMNPATDAGKRDLAPGLRSRFTELYIQPPDSDFDDLISLIQAYLGQLAHHDRTAAPALASLYLEIKRLNAENRLTDGAGQRPHFSIRTLVRTLLYINDQAHIYGVRRAMYEGFCMSFLTLLGKESEQLVAPYIDKFLFEKHGNARSLLSKTPKEPPDGSQHIQFKHYWMRKGGLEPELQPHYIITPFIEKNLMNLVRASCTRRFPILLQGPTSSGKTSMVEHLAKISGNKFVRINNHEHTDLQEYLGSYVSREDGSLRYQEGILVEALRNGYWIVLDELNLAPTDVLEALNRLLDDNRELFLPETQDVVRPHPNFMLFATQNPAGLYGGRKVLSRAFRNRFLELHFDDIPEEELEFILTERSQIAPSFCKRIVSVYRQLSILRQSSRLFEQRNSFATLRDLFRWALRRADNKEQLAANGFMLLAERVRNPEERLAVKKVIEKVMGVNINERSLYDTINVTSRFSQPSTVPHGIVWTNAMRRLFVLVSNAIDHNEPVLLVGDTGCGKTQLCQAIAEIYGKDLNILNAHVNLETGDLIGAQRPLRNRNLIKQTLVADISSILYQLNAVTEESDLRLDDLQKAFMSLSPAQLEGLDKKILDRIHTNISRVNALFEWADGSLVSSMKKGQHFLLDELSLADDSVLERLNSVLEPHRSLLLAEKGPIDSLVVAAPGFQFLATMNPGGDYGKRELSAALRNRLTEIWVPQLSDADDIIPILEAKLHPTFQNSALPMMCFAKWFKENYQGSASASISVRDLLAWASFVNDCKELDSVSVLVHGACLVYIDSLGANPSAILAVSSGDLVKDRRRCLEELGRLFSFDAISVYFQKINTSINEGYMEIGPFCHEIRPGSQTDPNFALDAPTTLTNTLRIARGLQSNKPILIEGSPGVGKTTLVAALASILGINLTRINLSEQTDLTDLFGSDVPVEGAEIGNFTWSDAPFLRALQQGGWVLLDEMNLASQSVLEGLNSCLDHRQQVYIAELDQTFDRHQDFVLFATQNPHHQGGGRKGLPASFVNRFTVVYADSFTMHDLKLICTKLSPSLSPNHAGQMVEFISAINSQLLDHRGMGQIGGPWEINLRDLSRWLILLDKPEMRSYASQFLDIIISQRFRTAGDRETVAKLYGKIFGKDPDHKSYFHNLKTDFFHVGIGKLKRDETLQRVFERQIEIYPKDLPILESLMFCVENKWPTVLVGPSGCGKSATLQKLAALSGAKLVELSLNADTDAMDLIGGFEQRDEHRRLSLLINELIDALQYHIIRAYKNVPLRGVTNELVELYRLLKMKSLSLEKVSKSLHHISCQHEDPRFKHFYDRCVQLLASNSDNHVGFEWTESLLIHAIERGDWVVLDNANLCNATVLDRLNSLMEPNGCLIINEQRTNDGSIKIVRPHQQFRLFLTMDPRHGELSRAMRNRSVELFFLPSEVPSCSLSPIAYTCESAVYRIRNCIFSAATDDRGLEIALDHLPPGDITRINQNLHSLGQLWTESAGSPIETVSFTIARYYSLLSNGRLIGWREDLSLSEITDENKFLKREQCFEPVHPLVNEPRALSSPRPVQDPFCLTRVAKIQETQLGTARLFQELSRVENAARSKKSSEMNRLERSMTSITIVPHRKDSTSHIATFLKDSCQALMDFFQDVRLDSLDETHLKAAKSILEFSWDIFRLGVGNDFEDALFLTYINIGKALCKPLRPGSIRLFECWPQMLDSFQANWKLTTGDSMQIMWEQWRPATASSPLRLQNMVELELLCSRFDTLIRSTSLPLADLARLSNLLIQAQESLLLGSDAGQLVHDLTRIIIEAERKARNFEFETDSYFSVEFETICQYHDLSARQTIDTWGSLHGVVRLLAGRSSVPNDLSSSGNPAPGLLCNLARFSGFQSSFTNHYALRGNLSLSIIRKLKHIGDVPLHRMEALESEVKMLTEALAASSIQISQDQFALLGDNMKELIKEYLLCHQSLMDTEALRAFLESIDNSSGSTSLLSGDGELNIEIKSHTEVERYPNFSTFLSNSLIQCITDCDATYSKRHVLLRLGKTLVAFATTLLKSFVPDRPFDPSLGVVAEHERYLQKKLEKNNILQALLNFERRYSGCDTSVRIRAAEDGLRLLGDAPPPLRIIRPKPSHLSNLQGELTTILTSVINKTGDDFSVVSEESGYIGSRLVKENIRHLCTRLTDSYRAYDDITTPIVRFLQMLHFGISLIEDGQKKATGLEDFIDTISKATPFFGGTERVRIHDLSSIGISQLPQLQLETDIFRLSLISTFNCIDSEVLQRRDYREILRNCLQSLYGQWKEQLQTDQANEAEKSSFYRYRGSLQDSNLAEAEEIRNIFPTFDENSESDWEPRVRLDNRTIVLRLSRKFNQLFSHENKESRLKELISDAAGLIACTPLELDLVPWSSLQPQYHLPAILLLLDKERCTPAGPSQNFYADANIPEVKRLMMIVEKTWHRFSDLHKIWSEHATLADVLECCSGIYQFKHREPIAKFLTKAEKLHGYIHEWQTVASKEYSAVDCYNELTALLISWRRLELSTWARLLDIEYEKCENDAKSWWFVAYEVIIETPLQILRDGQNLASHTTELISTLENFISLTSIGQYRFRLELVEWFVSLCQLYLVDFPSLSQLVSALSNLVRRYKPFVTIFEEQLAIGRKSLEQDLKQEIVLTSWKDTNIAVLRDSARRSHHKLFKVVRKYRTLLSQLSDTVIGNGLPTSGYVSENFSKISLGTAKPVLATALDYCCGTVSGWQTKPARFKNPDSTAKNMRQVYLGCFVGLDIGQELDTIMKDIFDTLNDFRAKTPKTLTESNKEEVQHLKSQKRRFYADKLRELRHMGIRSNLGTDDLRKQNSISSVIATTPNIILNGESRILESADSYFHRFLDNTPKTRQASREYSNDLSNVEAARSSGFVEGLLFRVLAQRVVLSSALKALQPLSEVVQVMESMSSLKKGDLQILNPSTANRNDVKGALAWLSVTLGLCVTILNIQASCTKIDISEVVDKLTSRQYEVDCLEKTLQNIASLPWGLSSATHEYHVSRALMLIMEVRKDVQGIIYNNPSLAFVLRQVLPWAEIDLSECLFTNQTPSAIDTLGDFDISLLAATDKIFVVLQRLKDCLAALPTSIQDSGWLSKSEKVFSKALDELHIDEIAGNIISSLATIKSISEPSGGLDIAPALIATVMPIVSQYHHICLDLVNRYSLIHREVCKMGYILSMSFIRVASEGLCSPAEASEEQGATGNLESGTGLGEGEGAEDISKDVQDDEDLSDLAQQQSDEKAEKEDTNSSDDAVNMDHDDLEANTQNVEQTEKSEDGEDSEIENLDDIDEEVGSVDGLDESAVDEKLWDGKNDPGQKDTENDEGKGTSHTEEETAAPEKNHTDGKETQGDENDSDSESVADEESEAIGREDNMDVTEPYVKEDQILDLPDDMELDEQQHNTDPDPDDDIDDDFPDDDEMPPENSEAVTKENFPDSPSQNEINEDENKNEIDNSENPDTFQDNDKESEGSNISDSDDQQDVSPAEKLDAEVENTHAAPSEAVSAGPDTEENRDNVATGQVTSEQQSNDLCQDSEMQSNAGKYGDDNDRQASGDHAGGRAEDAPQDSQAQAFKQLGDILEQWHRSQRNIKEASNDGKVDETDVDVNMEEVDFEHLANDEDAADTQALGTASDDQARNLDHTKAVESNQQVENNGVFPGESDHDIEQTKEGLEDLMELDNTAGQTNHPASLPFVAGNIQDKSDVGQFTEQDEMQENLEDVDRHLSAIHLSPERPPLTPPEEARRLWSHYESVTQDLALSLTEQLRLILAPTMATKLRGDFRTGKRLNIKRIIPYIASQFKRDKIWMRRSMPSKRNYQIMIAVDDSKSMLESASGQLAFETLALVSRSLSMLEAGELCIVSFGNEDHIRVAHEFGKPFSSNAGMRVFQQFSYKQTGTNVKRLIEESTALFRDARSKRSSSSGDLWQLQLIVSDGICEDHEDIKRLLRQAQEDRIMIVFIIVDAVKEESNSIMSLSQATFEHDDSGGKWKMKKYLEGFPFPYYLIVRNVNELPFVLSLALKQWFAEVVDVSA</sequence>
<protein>
    <submittedName>
        <fullName evidence="1">AAA ATPase midasin</fullName>
    </submittedName>
</protein>
<gene>
    <name evidence="1" type="primary">MDN1</name>
    <name evidence="1" type="ORF">LOY88_005802</name>
</gene>